<dbReference type="EMBL" id="NOZP01000188">
    <property type="protein sequence ID" value="OYD13847.1"/>
    <property type="molecule type" value="Genomic_DNA"/>
</dbReference>
<dbReference type="PROSITE" id="PS50093">
    <property type="entry name" value="PKD"/>
    <property type="match status" value="1"/>
</dbReference>
<reference evidence="3 4" key="1">
    <citation type="submission" date="2017-07" db="EMBL/GenBank/DDBJ databases">
        <title>Recovery of genomes from metagenomes via a dereplication, aggregation, and scoring strategy.</title>
        <authorList>
            <person name="Sieber C.M."/>
            <person name="Probst A.J."/>
            <person name="Sharrar A."/>
            <person name="Thomas B.C."/>
            <person name="Hess M."/>
            <person name="Tringe S.G."/>
            <person name="Banfield J.F."/>
        </authorList>
    </citation>
    <scope>NUCLEOTIDE SEQUENCE [LARGE SCALE GENOMIC DNA]</scope>
    <source>
        <strain evidence="3">JGI_Cruoil_03_51_56</strain>
    </source>
</reference>
<name>A0A235BQ53_UNCW3</name>
<dbReference type="InterPro" id="IPR035986">
    <property type="entry name" value="PKD_dom_sf"/>
</dbReference>
<dbReference type="SUPFAM" id="SSF50974">
    <property type="entry name" value="Nitrous oxide reductase, N-terminal domain"/>
    <property type="match status" value="1"/>
</dbReference>
<feature type="domain" description="PKD" evidence="2">
    <location>
        <begin position="81"/>
        <end position="130"/>
    </location>
</feature>
<comment type="caution">
    <text evidence="3">The sequence shown here is derived from an EMBL/GenBank/DDBJ whole genome shotgun (WGS) entry which is preliminary data.</text>
</comment>
<evidence type="ECO:0000259" key="2">
    <source>
        <dbReference type="PROSITE" id="PS50093"/>
    </source>
</evidence>
<feature type="transmembrane region" description="Helical" evidence="1">
    <location>
        <begin position="30"/>
        <end position="52"/>
    </location>
</feature>
<protein>
    <recommendedName>
        <fullName evidence="2">PKD domain-containing protein</fullName>
    </recommendedName>
</protein>
<dbReference type="InterPro" id="IPR013783">
    <property type="entry name" value="Ig-like_fold"/>
</dbReference>
<dbReference type="AlphaFoldDB" id="A0A235BQ53"/>
<proteinExistence type="predicted"/>
<keyword evidence="1" id="KW-0812">Transmembrane</keyword>
<dbReference type="Pfam" id="PF00801">
    <property type="entry name" value="PKD"/>
    <property type="match status" value="1"/>
</dbReference>
<sequence length="444" mass="47463">MWILREAMHSLDNLLDSPILNQIGGSMKHLLGLLVTGFCLIGLTGCSLLPPLTPEEPTGPSSGNIGSLYAFTAVTTDPNEDPIAYRFNWGDGEVSDWSGFVPSGTPATMFHAWNSSGSYAVRAQAKDILGMRSCWSPGHDIVIRTQTGFPNSVIATIPIGGDPHDVDCHPSGEYVYVGNETVNEVIVIRTSDNTVVARVQVDRAPWRVDCHPNGEYVYVTHHGMGVTVIRTSDNTVVATIPIGGNDTDCGVFRPDGEYFYVGNDEPSNTVTVIRTSDNTIVATVPVGNDPRGITCLPDGSHIYTGNASSGTVSVVRTSDNTVVATVPVGSFPHRIFALPDGQHVYVAKGYSRPLLVIRTSNNTVVDSIWVGTGACGMNALPGGEYVYVANIDSDDVSVIRTSDNTVVATVPVGQGPWAVAPHPDGSRVYVINRYTRDVSVIGYR</sequence>
<dbReference type="SUPFAM" id="SSF49299">
    <property type="entry name" value="PKD domain"/>
    <property type="match status" value="1"/>
</dbReference>
<dbReference type="InterPro" id="IPR015943">
    <property type="entry name" value="WD40/YVTN_repeat-like_dom_sf"/>
</dbReference>
<dbReference type="InterPro" id="IPR000601">
    <property type="entry name" value="PKD_dom"/>
</dbReference>
<dbReference type="Gene3D" id="2.60.40.10">
    <property type="entry name" value="Immunoglobulins"/>
    <property type="match status" value="1"/>
</dbReference>
<keyword evidence="1" id="KW-1133">Transmembrane helix</keyword>
<dbReference type="Proteomes" id="UP000215559">
    <property type="component" value="Unassembled WGS sequence"/>
</dbReference>
<accession>A0A235BQ53</accession>
<dbReference type="Gene3D" id="2.130.10.10">
    <property type="entry name" value="YVTN repeat-like/Quinoprotein amine dehydrogenase"/>
    <property type="match status" value="2"/>
</dbReference>
<dbReference type="InterPro" id="IPR051200">
    <property type="entry name" value="Host-pathogen_enzymatic-act"/>
</dbReference>
<keyword evidence="1" id="KW-0472">Membrane</keyword>
<dbReference type="PANTHER" id="PTHR47197">
    <property type="entry name" value="PROTEIN NIRF"/>
    <property type="match status" value="1"/>
</dbReference>
<dbReference type="InterPro" id="IPR011964">
    <property type="entry name" value="YVTN_b-propeller_repeat"/>
</dbReference>
<evidence type="ECO:0000256" key="1">
    <source>
        <dbReference type="SAM" id="Phobius"/>
    </source>
</evidence>
<dbReference type="InterPro" id="IPR011045">
    <property type="entry name" value="N2O_reductase_N"/>
</dbReference>
<evidence type="ECO:0000313" key="3">
    <source>
        <dbReference type="EMBL" id="OYD13847.1"/>
    </source>
</evidence>
<gene>
    <name evidence="3" type="ORF">CH330_10025</name>
</gene>
<dbReference type="NCBIfam" id="TIGR02276">
    <property type="entry name" value="beta_rpt_yvtn"/>
    <property type="match status" value="4"/>
</dbReference>
<dbReference type="PANTHER" id="PTHR47197:SF3">
    <property type="entry name" value="DIHYDRO-HEME D1 DEHYDROGENASE"/>
    <property type="match status" value="1"/>
</dbReference>
<organism evidence="3 4">
    <name type="scientific">candidate division WOR-3 bacterium JGI_Cruoil_03_51_56</name>
    <dbReference type="NCBI Taxonomy" id="1973747"/>
    <lineage>
        <taxon>Bacteria</taxon>
        <taxon>Bacteria division WOR-3</taxon>
    </lineage>
</organism>
<evidence type="ECO:0000313" key="4">
    <source>
        <dbReference type="Proteomes" id="UP000215559"/>
    </source>
</evidence>